<evidence type="ECO:0000313" key="3">
    <source>
        <dbReference type="Proteomes" id="UP000708208"/>
    </source>
</evidence>
<feature type="compositionally biased region" description="Low complexity" evidence="1">
    <location>
        <begin position="361"/>
        <end position="372"/>
    </location>
</feature>
<feature type="region of interest" description="Disordered" evidence="1">
    <location>
        <begin position="454"/>
        <end position="473"/>
    </location>
</feature>
<gene>
    <name evidence="2" type="ORF">AFUS01_LOCUS3593</name>
</gene>
<evidence type="ECO:0000256" key="1">
    <source>
        <dbReference type="SAM" id="MobiDB-lite"/>
    </source>
</evidence>
<organism evidence="2 3">
    <name type="scientific">Allacma fusca</name>
    <dbReference type="NCBI Taxonomy" id="39272"/>
    <lineage>
        <taxon>Eukaryota</taxon>
        <taxon>Metazoa</taxon>
        <taxon>Ecdysozoa</taxon>
        <taxon>Arthropoda</taxon>
        <taxon>Hexapoda</taxon>
        <taxon>Collembola</taxon>
        <taxon>Symphypleona</taxon>
        <taxon>Sminthuridae</taxon>
        <taxon>Allacma</taxon>
    </lineage>
</organism>
<reference evidence="2" key="1">
    <citation type="submission" date="2021-06" db="EMBL/GenBank/DDBJ databases">
        <authorList>
            <person name="Hodson N. C."/>
            <person name="Mongue J. A."/>
            <person name="Jaron S. K."/>
        </authorList>
    </citation>
    <scope>NUCLEOTIDE SEQUENCE</scope>
</reference>
<comment type="caution">
    <text evidence="2">The sequence shown here is derived from an EMBL/GenBank/DDBJ whole genome shotgun (WGS) entry which is preliminary data.</text>
</comment>
<feature type="compositionally biased region" description="Polar residues" evidence="1">
    <location>
        <begin position="231"/>
        <end position="250"/>
    </location>
</feature>
<proteinExistence type="predicted"/>
<keyword evidence="3" id="KW-1185">Reference proteome</keyword>
<feature type="region of interest" description="Disordered" evidence="1">
    <location>
        <begin position="356"/>
        <end position="382"/>
    </location>
</feature>
<sequence>MNTKQIGSRSPLKKSAGVKEQVGRRKEVELQSKAIAAVANLEHEFGKYLYEFFFSCFNLILYHRGLHSRRLFAYKESKLFEVKIPHIRFPETLVYLEKVTEKGINCLMADYLEAFLFEERDRYGNSVTFMFRLHGFPVITPTSILFKEEIIAELKSNCESLLYDLTRTLKNMPPITQANMFRWKIELGLKKVDMRNSKWKNNNQGIFVNDPDWKLFPWSRNARSHKRDSSQETNSPSSSIEMTASLTCPENTKRTDEEGSNYFGGSNFEDVTLEEDMGTAPASVQEEYEKEGLSIIEYADDSQSEENRSISPDMFVDSQNVLTPTSSKTFHLDSNLAYQPGNAGGQGSETVFTLDSTEAQSPSVSSPSSGSEVPEHDSSTEEFKDATNIFDDFDDFSYLDKVLEILEDEDISMDELDLSLNTVNKGTAKFYPIATSVLLDKLLCNILVFKDTQANETNSDYKPPPPKRRSKRS</sequence>
<feature type="region of interest" description="Disordered" evidence="1">
    <location>
        <begin position="1"/>
        <end position="20"/>
    </location>
</feature>
<dbReference type="AlphaFoldDB" id="A0A8J2JH56"/>
<accession>A0A8J2JH56</accession>
<protein>
    <submittedName>
        <fullName evidence="2">Uncharacterized protein</fullName>
    </submittedName>
</protein>
<dbReference type="Proteomes" id="UP000708208">
    <property type="component" value="Unassembled WGS sequence"/>
</dbReference>
<dbReference type="EMBL" id="CAJVCH010021759">
    <property type="protein sequence ID" value="CAG7691714.1"/>
    <property type="molecule type" value="Genomic_DNA"/>
</dbReference>
<feature type="compositionally biased region" description="Basic and acidic residues" evidence="1">
    <location>
        <begin position="373"/>
        <end position="382"/>
    </location>
</feature>
<name>A0A8J2JH56_9HEXA</name>
<evidence type="ECO:0000313" key="2">
    <source>
        <dbReference type="EMBL" id="CAG7691714.1"/>
    </source>
</evidence>
<feature type="region of interest" description="Disordered" evidence="1">
    <location>
        <begin position="224"/>
        <end position="268"/>
    </location>
</feature>